<dbReference type="Pfam" id="PF10170">
    <property type="entry name" value="C6_DPF"/>
    <property type="match status" value="1"/>
</dbReference>
<dbReference type="AlphaFoldDB" id="A0A1I7XRD8"/>
<reference evidence="5" key="1">
    <citation type="submission" date="2016-11" db="UniProtKB">
        <authorList>
            <consortium name="WormBaseParasite"/>
        </authorList>
    </citation>
    <scope>IDENTIFICATION</scope>
</reference>
<dbReference type="Proteomes" id="UP000095283">
    <property type="component" value="Unplaced"/>
</dbReference>
<dbReference type="InterPro" id="IPR018785">
    <property type="entry name" value="CDPF1_dom"/>
</dbReference>
<organism evidence="4 5">
    <name type="scientific">Heterorhabditis bacteriophora</name>
    <name type="common">Entomopathogenic nematode worm</name>
    <dbReference type="NCBI Taxonomy" id="37862"/>
    <lineage>
        <taxon>Eukaryota</taxon>
        <taxon>Metazoa</taxon>
        <taxon>Ecdysozoa</taxon>
        <taxon>Nematoda</taxon>
        <taxon>Chromadorea</taxon>
        <taxon>Rhabditida</taxon>
        <taxon>Rhabditina</taxon>
        <taxon>Rhabditomorpha</taxon>
        <taxon>Strongyloidea</taxon>
        <taxon>Heterorhabditidae</taxon>
        <taxon>Heterorhabditis</taxon>
    </lineage>
</organism>
<feature type="domain" description="Cysteine-rich DPF motif" evidence="3">
    <location>
        <begin position="52"/>
        <end position="148"/>
    </location>
</feature>
<dbReference type="WBParaSite" id="Hba_20371">
    <property type="protein sequence ID" value="Hba_20371"/>
    <property type="gene ID" value="Hba_20371"/>
</dbReference>
<keyword evidence="4" id="KW-1185">Reference proteome</keyword>
<evidence type="ECO:0000313" key="4">
    <source>
        <dbReference type="Proteomes" id="UP000095283"/>
    </source>
</evidence>
<dbReference type="PRINTS" id="PR01995">
    <property type="entry name" value="UPF0595"/>
</dbReference>
<evidence type="ECO:0000256" key="1">
    <source>
        <dbReference type="ARBA" id="ARBA00007917"/>
    </source>
</evidence>
<proteinExistence type="inferred from homology"/>
<evidence type="ECO:0000313" key="5">
    <source>
        <dbReference type="WBParaSite" id="Hba_20371"/>
    </source>
</evidence>
<evidence type="ECO:0000259" key="3">
    <source>
        <dbReference type="Pfam" id="PF10170"/>
    </source>
</evidence>
<comment type="similarity">
    <text evidence="1">Belongs to the CDPF1 family.</text>
</comment>
<dbReference type="PANTHER" id="PTHR31849:SF1">
    <property type="entry name" value="CYSTEINE-RICH DPF MOTIF DOMAIN-CONTAINING PROTEIN 1"/>
    <property type="match status" value="1"/>
</dbReference>
<evidence type="ECO:0000256" key="2">
    <source>
        <dbReference type="ARBA" id="ARBA00014801"/>
    </source>
</evidence>
<name>A0A1I7XRD8_HETBA</name>
<dbReference type="InterPro" id="IPR042426">
    <property type="entry name" value="CDPF1"/>
</dbReference>
<sequence>MVTAAILYSVVLSVYVSRSAIKLRINQRAQFPNMVFNISKEDMRNLDPFISFECCICKLNEKCLFGELKASDGYYASPMFFIRDPFAPPTRIRTRKPILSDFLVMGSCCSICSRSVCIDKACCIYFGAFFCADCIVRERRRFPEKVLEMLTKAQHSSDKSETS</sequence>
<accession>A0A1I7XRD8</accession>
<protein>
    <recommendedName>
        <fullName evidence="2">Cysteine-rich DPF motif domain-containing protein 1</fullName>
    </recommendedName>
</protein>
<dbReference type="PANTHER" id="PTHR31849">
    <property type="entry name" value="CYSTEINE-RICH PDF MOTIF DOMAIN-CONTAINING PROTEIN 1"/>
    <property type="match status" value="1"/>
</dbReference>